<gene>
    <name evidence="10" type="ORF">N8I77_012379</name>
</gene>
<evidence type="ECO:0000256" key="6">
    <source>
        <dbReference type="ARBA" id="ARBA00023027"/>
    </source>
</evidence>
<feature type="binding site" evidence="7">
    <location>
        <position position="333"/>
    </location>
    <ligand>
        <name>Zn(2+)</name>
        <dbReference type="ChEBI" id="CHEBI:29105"/>
    </ligand>
</feature>
<dbReference type="InterPro" id="IPR003000">
    <property type="entry name" value="Sirtuin"/>
</dbReference>
<dbReference type="GO" id="GO:0005634">
    <property type="term" value="C:nucleus"/>
    <property type="evidence" value="ECO:0007669"/>
    <property type="project" value="TreeGrafter"/>
</dbReference>
<comment type="cofactor">
    <cofactor evidence="1">
        <name>Zn(2+)</name>
        <dbReference type="ChEBI" id="CHEBI:29105"/>
    </cofactor>
</comment>
<feature type="binding site" evidence="7">
    <location>
        <position position="330"/>
    </location>
    <ligand>
        <name>Zn(2+)</name>
        <dbReference type="ChEBI" id="CHEBI:29105"/>
    </ligand>
</feature>
<dbReference type="PROSITE" id="PS50305">
    <property type="entry name" value="SIRTUIN"/>
    <property type="match status" value="1"/>
</dbReference>
<evidence type="ECO:0000256" key="7">
    <source>
        <dbReference type="PROSITE-ProRule" id="PRU00236"/>
    </source>
</evidence>
<name>A0AAD9S5H7_PHOAM</name>
<evidence type="ECO:0000256" key="2">
    <source>
        <dbReference type="ARBA" id="ARBA00006924"/>
    </source>
</evidence>
<evidence type="ECO:0000256" key="1">
    <source>
        <dbReference type="ARBA" id="ARBA00001947"/>
    </source>
</evidence>
<evidence type="ECO:0000313" key="10">
    <source>
        <dbReference type="EMBL" id="KAK2597602.1"/>
    </source>
</evidence>
<feature type="compositionally biased region" description="Polar residues" evidence="8">
    <location>
        <begin position="563"/>
        <end position="574"/>
    </location>
</feature>
<keyword evidence="3" id="KW-0808">Transferase</keyword>
<evidence type="ECO:0000256" key="3">
    <source>
        <dbReference type="ARBA" id="ARBA00022679"/>
    </source>
</evidence>
<dbReference type="InterPro" id="IPR050134">
    <property type="entry name" value="NAD-dep_sirtuin_deacylases"/>
</dbReference>
<feature type="region of interest" description="Disordered" evidence="8">
    <location>
        <begin position="333"/>
        <end position="376"/>
    </location>
</feature>
<reference evidence="10" key="1">
    <citation type="submission" date="2023-06" db="EMBL/GenBank/DDBJ databases">
        <authorList>
            <person name="Noh H."/>
        </authorList>
    </citation>
    <scope>NUCLEOTIDE SEQUENCE</scope>
    <source>
        <strain evidence="10">DUCC20226</strain>
    </source>
</reference>
<keyword evidence="4 7" id="KW-0479">Metal-binding</keyword>
<proteinExistence type="inferred from homology"/>
<feature type="region of interest" description="Disordered" evidence="8">
    <location>
        <begin position="1"/>
        <end position="27"/>
    </location>
</feature>
<dbReference type="AlphaFoldDB" id="A0AAD9S5H7"/>
<dbReference type="Pfam" id="PF02146">
    <property type="entry name" value="SIR2"/>
    <property type="match status" value="1"/>
</dbReference>
<protein>
    <recommendedName>
        <fullName evidence="9">Deacetylase sirtuin-type domain-containing protein</fullName>
    </recommendedName>
</protein>
<feature type="domain" description="Deacetylase sirtuin-type" evidence="9">
    <location>
        <begin position="170"/>
        <end position="471"/>
    </location>
</feature>
<feature type="compositionally biased region" description="Acidic residues" evidence="8">
    <location>
        <begin position="591"/>
        <end position="600"/>
    </location>
</feature>
<comment type="caution">
    <text evidence="10">The sequence shown here is derived from an EMBL/GenBank/DDBJ whole genome shotgun (WGS) entry which is preliminary data.</text>
</comment>
<feature type="binding site" evidence="7">
    <location>
        <position position="306"/>
    </location>
    <ligand>
        <name>Zn(2+)</name>
        <dbReference type="ChEBI" id="CHEBI:29105"/>
    </ligand>
</feature>
<feature type="binding site" evidence="7">
    <location>
        <position position="309"/>
    </location>
    <ligand>
        <name>Zn(2+)</name>
        <dbReference type="ChEBI" id="CHEBI:29105"/>
    </ligand>
</feature>
<evidence type="ECO:0000313" key="11">
    <source>
        <dbReference type="Proteomes" id="UP001265746"/>
    </source>
</evidence>
<feature type="compositionally biased region" description="Polar residues" evidence="8">
    <location>
        <begin position="9"/>
        <end position="27"/>
    </location>
</feature>
<sequence>MGNLKPKTGVSQNTRPRSVKSNKQPIATVSEVNDNIDEKYAMDDLQEDIEHGVAHPVSAMAELEERVNDLDNAWESESLLADMLEGLSDENITDDPEYCTPEEAVSYRQLLRTLGPEELINRTISAGLITAKKLLSAFDVRPPGLEGQPDSVYFDLLILAFSRELSKRAKLQQYNTVDDAVALLKKSKNIIVLTGAGISTSLGIPDFRSKGTGLYSKLEHLGLNDPQEVFDISLFKEDPSIFFSVARDIMVETERFSPTHAFIALLQKHGKLLTNYSQNIDNLESKAGIHPSKLIQCHGSFATATCFTCYYQVPGDEILGDIKAGKIPRCPKCGVPRRGTKNSRKRKLAKDGTSSRPRRRPGDYDSASDSEYDMPSKGGIMKPDITFFGEALPDEFSSRLVDHDRDKTDLVVVIGTSLKVAPVSELVPFLYPHIPQIYISRTPVNHHNFDIDLLGDCDVVVAELCRRAGWDLDHEMVPKDQVIDIVTESGWNSRHIFTERRPAGNEIDKVNTVAPEANGSENATHTSTPARSDEDHASDSKSSSSNEDGGKSTRRRRKARTALPTQAPSNLTPSNPGPSLASRTRKSRATEEDEAEYTGN</sequence>
<dbReference type="EMBL" id="JAUJFL010000009">
    <property type="protein sequence ID" value="KAK2597602.1"/>
    <property type="molecule type" value="Genomic_DNA"/>
</dbReference>
<keyword evidence="6" id="KW-0520">NAD</keyword>
<dbReference type="Gene3D" id="3.40.50.1220">
    <property type="entry name" value="TPP-binding domain"/>
    <property type="match status" value="1"/>
</dbReference>
<dbReference type="Proteomes" id="UP001265746">
    <property type="component" value="Unassembled WGS sequence"/>
</dbReference>
<dbReference type="SUPFAM" id="SSF52467">
    <property type="entry name" value="DHS-like NAD/FAD-binding domain"/>
    <property type="match status" value="1"/>
</dbReference>
<feature type="region of interest" description="Disordered" evidence="8">
    <location>
        <begin position="513"/>
        <end position="600"/>
    </location>
</feature>
<dbReference type="GO" id="GO:0046970">
    <property type="term" value="F:histone H4K16 deacetylase activity, NAD-dependent"/>
    <property type="evidence" value="ECO:0007669"/>
    <property type="project" value="TreeGrafter"/>
</dbReference>
<dbReference type="InterPro" id="IPR026591">
    <property type="entry name" value="Sirtuin_cat_small_dom_sf"/>
</dbReference>
<dbReference type="GO" id="GO:0046872">
    <property type="term" value="F:metal ion binding"/>
    <property type="evidence" value="ECO:0007669"/>
    <property type="project" value="UniProtKB-KW"/>
</dbReference>
<evidence type="ECO:0000256" key="5">
    <source>
        <dbReference type="ARBA" id="ARBA00022833"/>
    </source>
</evidence>
<evidence type="ECO:0000256" key="8">
    <source>
        <dbReference type="SAM" id="MobiDB-lite"/>
    </source>
</evidence>
<dbReference type="InterPro" id="IPR029035">
    <property type="entry name" value="DHS-like_NAD/FAD-binding_dom"/>
</dbReference>
<dbReference type="PANTHER" id="PTHR11085:SF9">
    <property type="entry name" value="NAD-DEPENDENT PROTEIN DEACETYLASE SIRTUIN-1"/>
    <property type="match status" value="1"/>
</dbReference>
<dbReference type="GO" id="GO:0070403">
    <property type="term" value="F:NAD+ binding"/>
    <property type="evidence" value="ECO:0007669"/>
    <property type="project" value="InterPro"/>
</dbReference>
<feature type="active site" description="Proton acceptor" evidence="7">
    <location>
        <position position="298"/>
    </location>
</feature>
<comment type="similarity">
    <text evidence="2">Belongs to the sirtuin family. Class I subfamily.</text>
</comment>
<dbReference type="PANTHER" id="PTHR11085">
    <property type="entry name" value="NAD-DEPENDENT PROTEIN DEACYLASE SIRTUIN-5, MITOCHONDRIAL-RELATED"/>
    <property type="match status" value="1"/>
</dbReference>
<keyword evidence="11" id="KW-1185">Reference proteome</keyword>
<dbReference type="InterPro" id="IPR026590">
    <property type="entry name" value="Ssirtuin_cat_dom"/>
</dbReference>
<dbReference type="Gene3D" id="3.30.1600.10">
    <property type="entry name" value="SIR2/SIRT2 'Small Domain"/>
    <property type="match status" value="1"/>
</dbReference>
<feature type="compositionally biased region" description="Polar residues" evidence="8">
    <location>
        <begin position="519"/>
        <end position="530"/>
    </location>
</feature>
<evidence type="ECO:0000256" key="4">
    <source>
        <dbReference type="ARBA" id="ARBA00022723"/>
    </source>
</evidence>
<evidence type="ECO:0000259" key="9">
    <source>
        <dbReference type="PROSITE" id="PS50305"/>
    </source>
</evidence>
<accession>A0AAD9S5H7</accession>
<organism evidence="10 11">
    <name type="scientific">Phomopsis amygdali</name>
    <name type="common">Fusicoccum amygdali</name>
    <dbReference type="NCBI Taxonomy" id="1214568"/>
    <lineage>
        <taxon>Eukaryota</taxon>
        <taxon>Fungi</taxon>
        <taxon>Dikarya</taxon>
        <taxon>Ascomycota</taxon>
        <taxon>Pezizomycotina</taxon>
        <taxon>Sordariomycetes</taxon>
        <taxon>Sordariomycetidae</taxon>
        <taxon>Diaporthales</taxon>
        <taxon>Diaporthaceae</taxon>
        <taxon>Diaporthe</taxon>
    </lineage>
</organism>
<keyword evidence="5 7" id="KW-0862">Zinc</keyword>
<feature type="compositionally biased region" description="Basic residues" evidence="8">
    <location>
        <begin position="338"/>
        <end position="348"/>
    </location>
</feature>